<dbReference type="PANTHER" id="PTHR43304:SF1">
    <property type="entry name" value="PAC DOMAIN-CONTAINING PROTEIN"/>
    <property type="match status" value="1"/>
</dbReference>
<feature type="domain" description="PAC" evidence="11">
    <location>
        <begin position="340"/>
        <end position="392"/>
    </location>
</feature>
<dbReference type="InterPro" id="IPR003594">
    <property type="entry name" value="HATPase_dom"/>
</dbReference>
<dbReference type="CDD" id="cd00130">
    <property type="entry name" value="PAS"/>
    <property type="match status" value="3"/>
</dbReference>
<dbReference type="SMART" id="SM00448">
    <property type="entry name" value="REC"/>
    <property type="match status" value="1"/>
</dbReference>
<dbReference type="CDD" id="cd00156">
    <property type="entry name" value="REC"/>
    <property type="match status" value="1"/>
</dbReference>
<dbReference type="SMART" id="SM00388">
    <property type="entry name" value="HisKA"/>
    <property type="match status" value="1"/>
</dbReference>
<evidence type="ECO:0000259" key="9">
    <source>
        <dbReference type="PROSITE" id="PS50110"/>
    </source>
</evidence>
<feature type="modified residue" description="4-aspartylphosphate" evidence="6">
    <location>
        <position position="719"/>
    </location>
</feature>
<sequence length="792" mass="86505">METTPGEEKLSVALDAGGMGWWELDIPTLTLDASPNCKANYGRTPDEPFTYDMLLAQIHPDDLQRMRATARRSLETGEDYDIEYRCVWPDDSIHVLQIRGRARRDAQGALSRMIGVSWDVTAQRATEAALRASEAALREQTERVRLAQEAGQVGVFEWFPETGLVTVSDAFRHLWGLSPDAPVTDALLVSRIHPDDRRVAGPARIEIDANPLQYSEYRIFRFDTGEERWLARRGEVRTRESDRVRRFIGAVIDITERKHAEAALRESEERFRLIADSSPVPMWVSKLGGKREFVNRAYCEMLGASYDVAVDYDWRHLLHPDDLPRILKEQIAGESSHKPFTLEARYRLSDGEFHWLRSQSQPRWGPDGGHIGFIGVAHDVTMAKQAEAELRGLNDRLEERVAAALSAQAETEAALRQAQKMEAVGQLTGGIAHDFNNLLTPVIGGLEIVVAGVTDPRHKRLAEGALEAARRAAKLTGQLLAFSRIQKLSVKPVDVGAQIGQVIDLMRRTLGPGITIRSELDGAAGFAMCDPHQLENAVLNLAINARDAMPNGGTLTLSARRTRLEGGIDHEAGDYVAVSVEDTGTGMTPEILQRATEPFFTTKPFGQGTGLGLAQVYGVAHQSGGTVMIDSAVDMGTTVSIYLPAADLVVVAEPVLSARGRRIMSRGGARILLVDDDDDVRGFLQDVLGASGYAVTALADGETCLADLEQQAPDLLMLDFAMPGLNGAETALMARRRHPDLPIILVTGYADSDALDVAAGYGAVILRKPFEQAELMAAIEAAMRPHAGAAPL</sequence>
<dbReference type="InterPro" id="IPR000014">
    <property type="entry name" value="PAS"/>
</dbReference>
<dbReference type="InterPro" id="IPR013655">
    <property type="entry name" value="PAS_fold_3"/>
</dbReference>
<dbReference type="Pfam" id="PF08447">
    <property type="entry name" value="PAS_3"/>
    <property type="match status" value="2"/>
</dbReference>
<dbReference type="SUPFAM" id="SSF47384">
    <property type="entry name" value="Homodimeric domain of signal transducing histidine kinase"/>
    <property type="match status" value="1"/>
</dbReference>
<dbReference type="CDD" id="cd00082">
    <property type="entry name" value="HisKA"/>
    <property type="match status" value="1"/>
</dbReference>
<evidence type="ECO:0000259" key="11">
    <source>
        <dbReference type="PROSITE" id="PS50113"/>
    </source>
</evidence>
<feature type="domain" description="Response regulatory" evidence="9">
    <location>
        <begin position="670"/>
        <end position="783"/>
    </location>
</feature>
<dbReference type="InterPro" id="IPR004358">
    <property type="entry name" value="Sig_transdc_His_kin-like_C"/>
</dbReference>
<dbReference type="PROSITE" id="PS50110">
    <property type="entry name" value="RESPONSE_REGULATORY"/>
    <property type="match status" value="1"/>
</dbReference>
<keyword evidence="5" id="KW-0418">Kinase</keyword>
<dbReference type="SMART" id="SM00091">
    <property type="entry name" value="PAS"/>
    <property type="match status" value="3"/>
</dbReference>
<evidence type="ECO:0000256" key="4">
    <source>
        <dbReference type="ARBA" id="ARBA00022679"/>
    </source>
</evidence>
<dbReference type="Pfam" id="PF00989">
    <property type="entry name" value="PAS"/>
    <property type="match status" value="1"/>
</dbReference>
<feature type="domain" description="PAS" evidence="10">
    <location>
        <begin position="267"/>
        <end position="328"/>
    </location>
</feature>
<dbReference type="SMART" id="SM00086">
    <property type="entry name" value="PAC"/>
    <property type="match status" value="3"/>
</dbReference>
<dbReference type="RefSeq" id="WP_246623894.1">
    <property type="nucleotide sequence ID" value="NZ_JAINVV010000013.1"/>
</dbReference>
<dbReference type="PANTHER" id="PTHR43304">
    <property type="entry name" value="PHYTOCHROME-LIKE PROTEIN CPH1"/>
    <property type="match status" value="1"/>
</dbReference>
<gene>
    <name evidence="12" type="ORF">K7G82_25495</name>
</gene>
<dbReference type="Pfam" id="PF00072">
    <property type="entry name" value="Response_reg"/>
    <property type="match status" value="1"/>
</dbReference>
<dbReference type="InterPro" id="IPR035965">
    <property type="entry name" value="PAS-like_dom_sf"/>
</dbReference>
<dbReference type="PRINTS" id="PR00344">
    <property type="entry name" value="BCTRLSENSOR"/>
</dbReference>
<dbReference type="SUPFAM" id="SSF52172">
    <property type="entry name" value="CheY-like"/>
    <property type="match status" value="1"/>
</dbReference>
<dbReference type="InterPro" id="IPR036097">
    <property type="entry name" value="HisK_dim/P_sf"/>
</dbReference>
<feature type="domain" description="PAC" evidence="11">
    <location>
        <begin position="213"/>
        <end position="266"/>
    </location>
</feature>
<protein>
    <recommendedName>
        <fullName evidence="2">histidine kinase</fullName>
        <ecNumber evidence="2">2.7.13.3</ecNumber>
    </recommendedName>
</protein>
<evidence type="ECO:0000256" key="7">
    <source>
        <dbReference type="SAM" id="Coils"/>
    </source>
</evidence>
<dbReference type="InterPro" id="IPR000700">
    <property type="entry name" value="PAS-assoc_C"/>
</dbReference>
<dbReference type="Pfam" id="PF00512">
    <property type="entry name" value="HisKA"/>
    <property type="match status" value="1"/>
</dbReference>
<dbReference type="InterPro" id="IPR011006">
    <property type="entry name" value="CheY-like_superfamily"/>
</dbReference>
<dbReference type="PROSITE" id="PS50112">
    <property type="entry name" value="PAS"/>
    <property type="match status" value="2"/>
</dbReference>
<dbReference type="SUPFAM" id="SSF55874">
    <property type="entry name" value="ATPase domain of HSP90 chaperone/DNA topoisomerase II/histidine kinase"/>
    <property type="match status" value="1"/>
</dbReference>
<dbReference type="SMART" id="SM00387">
    <property type="entry name" value="HATPase_c"/>
    <property type="match status" value="1"/>
</dbReference>
<dbReference type="InterPro" id="IPR003661">
    <property type="entry name" value="HisK_dim/P_dom"/>
</dbReference>
<keyword evidence="3 6" id="KW-0597">Phosphoprotein</keyword>
<keyword evidence="7" id="KW-0175">Coiled coil</keyword>
<dbReference type="PROSITE" id="PS50109">
    <property type="entry name" value="HIS_KIN"/>
    <property type="match status" value="1"/>
</dbReference>
<dbReference type="EC" id="2.7.13.3" evidence="2"/>
<dbReference type="Gene3D" id="3.40.50.2300">
    <property type="match status" value="1"/>
</dbReference>
<dbReference type="Gene3D" id="2.10.70.100">
    <property type="match status" value="2"/>
</dbReference>
<evidence type="ECO:0000313" key="12">
    <source>
        <dbReference type="EMBL" id="MBY8825682.1"/>
    </source>
</evidence>
<reference evidence="12 13" key="1">
    <citation type="submission" date="2021-08" db="EMBL/GenBank/DDBJ databases">
        <authorList>
            <person name="Tuo L."/>
        </authorList>
    </citation>
    <scope>NUCLEOTIDE SEQUENCE [LARGE SCALE GENOMIC DNA]</scope>
    <source>
        <strain evidence="12 13">JCM 31229</strain>
    </source>
</reference>
<dbReference type="PROSITE" id="PS50113">
    <property type="entry name" value="PAC"/>
    <property type="match status" value="3"/>
</dbReference>
<dbReference type="InterPro" id="IPR013767">
    <property type="entry name" value="PAS_fold"/>
</dbReference>
<dbReference type="Pfam" id="PF02518">
    <property type="entry name" value="HATPase_c"/>
    <property type="match status" value="1"/>
</dbReference>
<dbReference type="SUPFAM" id="SSF55785">
    <property type="entry name" value="PYP-like sensor domain (PAS domain)"/>
    <property type="match status" value="3"/>
</dbReference>
<dbReference type="InterPro" id="IPR052162">
    <property type="entry name" value="Sensor_kinase/Photoreceptor"/>
</dbReference>
<dbReference type="Proteomes" id="UP000706039">
    <property type="component" value="Unassembled WGS sequence"/>
</dbReference>
<dbReference type="InterPro" id="IPR036890">
    <property type="entry name" value="HATPase_C_sf"/>
</dbReference>
<evidence type="ECO:0000256" key="6">
    <source>
        <dbReference type="PROSITE-ProRule" id="PRU00169"/>
    </source>
</evidence>
<dbReference type="Gene3D" id="1.10.287.130">
    <property type="match status" value="1"/>
</dbReference>
<evidence type="ECO:0000256" key="1">
    <source>
        <dbReference type="ARBA" id="ARBA00000085"/>
    </source>
</evidence>
<name>A0ABS7PWE3_9SPHN</name>
<keyword evidence="4" id="KW-0808">Transferase</keyword>
<comment type="catalytic activity">
    <reaction evidence="1">
        <text>ATP + protein L-histidine = ADP + protein N-phospho-L-histidine.</text>
        <dbReference type="EC" id="2.7.13.3"/>
    </reaction>
</comment>
<evidence type="ECO:0000259" key="8">
    <source>
        <dbReference type="PROSITE" id="PS50109"/>
    </source>
</evidence>
<evidence type="ECO:0000256" key="3">
    <source>
        <dbReference type="ARBA" id="ARBA00022553"/>
    </source>
</evidence>
<evidence type="ECO:0000256" key="2">
    <source>
        <dbReference type="ARBA" id="ARBA00012438"/>
    </source>
</evidence>
<organism evidence="12 13">
    <name type="scientific">Sphingomonas colocasiae</name>
    <dbReference type="NCBI Taxonomy" id="1848973"/>
    <lineage>
        <taxon>Bacteria</taxon>
        <taxon>Pseudomonadati</taxon>
        <taxon>Pseudomonadota</taxon>
        <taxon>Alphaproteobacteria</taxon>
        <taxon>Sphingomonadales</taxon>
        <taxon>Sphingomonadaceae</taxon>
        <taxon>Sphingomonas</taxon>
    </lineage>
</organism>
<feature type="coiled-coil region" evidence="7">
    <location>
        <begin position="383"/>
        <end position="414"/>
    </location>
</feature>
<dbReference type="InterPro" id="IPR001789">
    <property type="entry name" value="Sig_transdc_resp-reg_receiver"/>
</dbReference>
<dbReference type="Gene3D" id="3.30.565.10">
    <property type="entry name" value="Histidine kinase-like ATPase, C-terminal domain"/>
    <property type="match status" value="1"/>
</dbReference>
<evidence type="ECO:0000313" key="13">
    <source>
        <dbReference type="Proteomes" id="UP000706039"/>
    </source>
</evidence>
<evidence type="ECO:0000259" key="10">
    <source>
        <dbReference type="PROSITE" id="PS50112"/>
    </source>
</evidence>
<feature type="domain" description="PAC" evidence="11">
    <location>
        <begin position="80"/>
        <end position="132"/>
    </location>
</feature>
<dbReference type="InterPro" id="IPR001610">
    <property type="entry name" value="PAC"/>
</dbReference>
<evidence type="ECO:0000256" key="5">
    <source>
        <dbReference type="ARBA" id="ARBA00022777"/>
    </source>
</evidence>
<dbReference type="EMBL" id="JAINVV010000013">
    <property type="protein sequence ID" value="MBY8825682.1"/>
    <property type="molecule type" value="Genomic_DNA"/>
</dbReference>
<proteinExistence type="predicted"/>
<comment type="caution">
    <text evidence="12">The sequence shown here is derived from an EMBL/GenBank/DDBJ whole genome shotgun (WGS) entry which is preliminary data.</text>
</comment>
<dbReference type="NCBIfam" id="TIGR00229">
    <property type="entry name" value="sensory_box"/>
    <property type="match status" value="2"/>
</dbReference>
<keyword evidence="13" id="KW-1185">Reference proteome</keyword>
<dbReference type="InterPro" id="IPR005467">
    <property type="entry name" value="His_kinase_dom"/>
</dbReference>
<dbReference type="Gene3D" id="3.30.450.20">
    <property type="entry name" value="PAS domain"/>
    <property type="match status" value="3"/>
</dbReference>
<feature type="domain" description="PAS" evidence="10">
    <location>
        <begin position="6"/>
        <end position="77"/>
    </location>
</feature>
<accession>A0ABS7PWE3</accession>
<feature type="domain" description="Histidine kinase" evidence="8">
    <location>
        <begin position="430"/>
        <end position="647"/>
    </location>
</feature>